<protein>
    <submittedName>
        <fullName evidence="1">Uncharacterized protein</fullName>
    </submittedName>
</protein>
<evidence type="ECO:0000313" key="1">
    <source>
        <dbReference type="EMBL" id="GAG15104.1"/>
    </source>
</evidence>
<comment type="caution">
    <text evidence="1">The sequence shown here is derived from an EMBL/GenBank/DDBJ whole genome shotgun (WGS) entry which is preliminary data.</text>
</comment>
<proteinExistence type="predicted"/>
<sequence length="71" mass="7777">MFCDKCDAKIKDTRAGEITISISSCVDKVTAKVNICGECRAALLGFLRGCQQPDLRWAEKEVGREKQAPSS</sequence>
<accession>X0VAF6</accession>
<dbReference type="AlphaFoldDB" id="X0VAF6"/>
<dbReference type="EMBL" id="BARS01035083">
    <property type="protein sequence ID" value="GAG15104.1"/>
    <property type="molecule type" value="Genomic_DNA"/>
</dbReference>
<organism evidence="1">
    <name type="scientific">marine sediment metagenome</name>
    <dbReference type="NCBI Taxonomy" id="412755"/>
    <lineage>
        <taxon>unclassified sequences</taxon>
        <taxon>metagenomes</taxon>
        <taxon>ecological metagenomes</taxon>
    </lineage>
</organism>
<reference evidence="1" key="1">
    <citation type="journal article" date="2014" name="Front. Microbiol.">
        <title>High frequency of phylogenetically diverse reductive dehalogenase-homologous genes in deep subseafloor sedimentary metagenomes.</title>
        <authorList>
            <person name="Kawai M."/>
            <person name="Futagami T."/>
            <person name="Toyoda A."/>
            <person name="Takaki Y."/>
            <person name="Nishi S."/>
            <person name="Hori S."/>
            <person name="Arai W."/>
            <person name="Tsubouchi T."/>
            <person name="Morono Y."/>
            <person name="Uchiyama I."/>
            <person name="Ito T."/>
            <person name="Fujiyama A."/>
            <person name="Inagaki F."/>
            <person name="Takami H."/>
        </authorList>
    </citation>
    <scope>NUCLEOTIDE SEQUENCE</scope>
    <source>
        <strain evidence="1">Expedition CK06-06</strain>
    </source>
</reference>
<name>X0VAF6_9ZZZZ</name>
<gene>
    <name evidence="1" type="ORF">S01H1_54105</name>
</gene>